<dbReference type="PROSITE" id="PS50937">
    <property type="entry name" value="HTH_MERR_2"/>
    <property type="match status" value="1"/>
</dbReference>
<dbReference type="InterPro" id="IPR036244">
    <property type="entry name" value="TipA-like_antibiotic-bd"/>
</dbReference>
<dbReference type="SUPFAM" id="SSF46955">
    <property type="entry name" value="Putative DNA-binding domain"/>
    <property type="match status" value="1"/>
</dbReference>
<organism evidence="6 7">
    <name type="scientific">Levilactobacillus lanxiensis</name>
    <dbReference type="NCBI Taxonomy" id="2799568"/>
    <lineage>
        <taxon>Bacteria</taxon>
        <taxon>Bacillati</taxon>
        <taxon>Bacillota</taxon>
        <taxon>Bacilli</taxon>
        <taxon>Lactobacillales</taxon>
        <taxon>Lactobacillaceae</taxon>
        <taxon>Levilactobacillus</taxon>
    </lineage>
</organism>
<dbReference type="PANTHER" id="PTHR30204:SF90">
    <property type="entry name" value="HTH-TYPE TRANSCRIPTIONAL ACTIVATOR MTA"/>
    <property type="match status" value="1"/>
</dbReference>
<keyword evidence="4" id="KW-0804">Transcription</keyword>
<evidence type="ECO:0000256" key="2">
    <source>
        <dbReference type="ARBA" id="ARBA00023125"/>
    </source>
</evidence>
<dbReference type="RefSeq" id="WP_203646559.1">
    <property type="nucleotide sequence ID" value="NZ_BOLN01000010.1"/>
</dbReference>
<evidence type="ECO:0000313" key="6">
    <source>
        <dbReference type="EMBL" id="MFD1456384.1"/>
    </source>
</evidence>
<comment type="caution">
    <text evidence="6">The sequence shown here is derived from an EMBL/GenBank/DDBJ whole genome shotgun (WGS) entry which is preliminary data.</text>
</comment>
<keyword evidence="3" id="KW-0010">Activator</keyword>
<keyword evidence="2" id="KW-0238">DNA-binding</keyword>
<evidence type="ECO:0000256" key="1">
    <source>
        <dbReference type="ARBA" id="ARBA00023015"/>
    </source>
</evidence>
<dbReference type="EMBL" id="JBHTOD010000010">
    <property type="protein sequence ID" value="MFD1456384.1"/>
    <property type="molecule type" value="Genomic_DNA"/>
</dbReference>
<keyword evidence="7" id="KW-1185">Reference proteome</keyword>
<dbReference type="Pfam" id="PF07739">
    <property type="entry name" value="TipAS"/>
    <property type="match status" value="1"/>
</dbReference>
<sequence>MTYSVQALSQLTGVSPRTLRYYDQIGLLPAQRNPTNGYREYPETAVDQLQMIRYFQTFGFQLTAIQDLLAQPKAAQTAALADQRQRLAAERDHLTTLLNTLDRTLAARNGGPQMTNAEKFSAFKQAQLDQNDRQFGPEVRQRYGAESFAASQQKFANLSEADYQQMQATEQALFQALRTVTRSGDLASEAAQQVFTRHRQWLCFTWNNYTAEAHRGLAQMYAADSRFADYYNDHVGLPDAAQTLVAVITRYAK</sequence>
<dbReference type="PRINTS" id="PR00040">
    <property type="entry name" value="HTHMERR"/>
</dbReference>
<dbReference type="InterPro" id="IPR012925">
    <property type="entry name" value="TipAS_dom"/>
</dbReference>
<keyword evidence="1" id="KW-0805">Transcription regulation</keyword>
<dbReference type="InterPro" id="IPR000551">
    <property type="entry name" value="MerR-type_HTH_dom"/>
</dbReference>
<accession>A0ABW4D452</accession>
<dbReference type="Gene3D" id="1.10.1660.10">
    <property type="match status" value="1"/>
</dbReference>
<dbReference type="PANTHER" id="PTHR30204">
    <property type="entry name" value="REDOX-CYCLING DRUG-SENSING TRANSCRIPTIONAL ACTIVATOR SOXR"/>
    <property type="match status" value="1"/>
</dbReference>
<dbReference type="Proteomes" id="UP001597189">
    <property type="component" value="Unassembled WGS sequence"/>
</dbReference>
<evidence type="ECO:0000256" key="3">
    <source>
        <dbReference type="ARBA" id="ARBA00023159"/>
    </source>
</evidence>
<dbReference type="SUPFAM" id="SSF89082">
    <property type="entry name" value="Antibiotic binding domain of TipA-like multidrug resistance regulators"/>
    <property type="match status" value="1"/>
</dbReference>
<reference evidence="7" key="1">
    <citation type="journal article" date="2019" name="Int. J. Syst. Evol. Microbiol.">
        <title>The Global Catalogue of Microorganisms (GCM) 10K type strain sequencing project: providing services to taxonomists for standard genome sequencing and annotation.</title>
        <authorList>
            <consortium name="The Broad Institute Genomics Platform"/>
            <consortium name="The Broad Institute Genome Sequencing Center for Infectious Disease"/>
            <person name="Wu L."/>
            <person name="Ma J."/>
        </authorList>
    </citation>
    <scope>NUCLEOTIDE SEQUENCE [LARGE SCALE GENOMIC DNA]</scope>
    <source>
        <strain evidence="7">CCM 8979</strain>
    </source>
</reference>
<dbReference type="Pfam" id="PF13411">
    <property type="entry name" value="MerR_1"/>
    <property type="match status" value="1"/>
</dbReference>
<feature type="domain" description="HTH merR-type" evidence="5">
    <location>
        <begin position="2"/>
        <end position="71"/>
    </location>
</feature>
<evidence type="ECO:0000259" key="5">
    <source>
        <dbReference type="PROSITE" id="PS50937"/>
    </source>
</evidence>
<gene>
    <name evidence="6" type="ORF">ACFQ44_12020</name>
</gene>
<dbReference type="SMART" id="SM00422">
    <property type="entry name" value="HTH_MERR"/>
    <property type="match status" value="1"/>
</dbReference>
<dbReference type="Gene3D" id="1.10.490.50">
    <property type="entry name" value="Antibiotic binding domain of TipA-like multidrug resistance regulators"/>
    <property type="match status" value="1"/>
</dbReference>
<dbReference type="CDD" id="cd01106">
    <property type="entry name" value="HTH_TipAL-Mta"/>
    <property type="match status" value="1"/>
</dbReference>
<name>A0ABW4D452_9LACO</name>
<evidence type="ECO:0000313" key="7">
    <source>
        <dbReference type="Proteomes" id="UP001597189"/>
    </source>
</evidence>
<dbReference type="InterPro" id="IPR047057">
    <property type="entry name" value="MerR_fam"/>
</dbReference>
<dbReference type="InterPro" id="IPR009061">
    <property type="entry name" value="DNA-bd_dom_put_sf"/>
</dbReference>
<evidence type="ECO:0000256" key="4">
    <source>
        <dbReference type="ARBA" id="ARBA00023163"/>
    </source>
</evidence>
<proteinExistence type="predicted"/>
<protein>
    <submittedName>
        <fullName evidence="6">MerR family transcriptional regulator</fullName>
    </submittedName>
</protein>